<keyword evidence="3" id="KW-1185">Reference proteome</keyword>
<name>A0ABR6TLV7_9FIRM</name>
<dbReference type="RefSeq" id="WP_185624406.1">
    <property type="nucleotide sequence ID" value="NZ_JABGBW010000005.1"/>
</dbReference>
<proteinExistence type="predicted"/>
<dbReference type="EMBL" id="JABGBW010000005">
    <property type="protein sequence ID" value="MBC2576379.1"/>
    <property type="molecule type" value="Genomic_DNA"/>
</dbReference>
<protein>
    <recommendedName>
        <fullName evidence="1">HTH LytTR-type domain-containing protein</fullName>
    </recommendedName>
</protein>
<feature type="domain" description="HTH LytTR-type" evidence="1">
    <location>
        <begin position="3"/>
        <end position="49"/>
    </location>
</feature>
<dbReference type="InterPro" id="IPR007492">
    <property type="entry name" value="LytTR_DNA-bd_dom"/>
</dbReference>
<organism evidence="2 3">
    <name type="scientific">Peptostreptococcus canis</name>
    <dbReference type="NCBI Taxonomy" id="1159213"/>
    <lineage>
        <taxon>Bacteria</taxon>
        <taxon>Bacillati</taxon>
        <taxon>Bacillota</taxon>
        <taxon>Clostridia</taxon>
        <taxon>Peptostreptococcales</taxon>
        <taxon>Peptostreptococcaceae</taxon>
        <taxon>Peptostreptococcus</taxon>
    </lineage>
</organism>
<dbReference type="Proteomes" id="UP000713904">
    <property type="component" value="Unassembled WGS sequence"/>
</dbReference>
<evidence type="ECO:0000259" key="1">
    <source>
        <dbReference type="Pfam" id="PF04397"/>
    </source>
</evidence>
<accession>A0ABR6TLV7</accession>
<evidence type="ECO:0000313" key="3">
    <source>
        <dbReference type="Proteomes" id="UP000713904"/>
    </source>
</evidence>
<dbReference type="Pfam" id="PF04397">
    <property type="entry name" value="LytTR"/>
    <property type="match status" value="1"/>
</dbReference>
<gene>
    <name evidence="2" type="ORF">HLB29_06735</name>
</gene>
<evidence type="ECO:0000313" key="2">
    <source>
        <dbReference type="EMBL" id="MBC2576379.1"/>
    </source>
</evidence>
<sequence length="60" mass="7086">MPNYFFKSSSKYIVNLNKIYRVSPSGKNSLDIFLLNSNKKASLSKNLESDFLYRYHKTKF</sequence>
<comment type="caution">
    <text evidence="2">The sequence shown here is derived from an EMBL/GenBank/DDBJ whole genome shotgun (WGS) entry which is preliminary data.</text>
</comment>
<reference evidence="2 3" key="1">
    <citation type="submission" date="2020-05" db="EMBL/GenBank/DDBJ databases">
        <title>Draft genome of xy-202 and genomic insight in genome of the genus Peptostreptococcus.</title>
        <authorList>
            <person name="Zhang Z."/>
        </authorList>
    </citation>
    <scope>NUCLEOTIDE SEQUENCE [LARGE SCALE GENOMIC DNA]</scope>
    <source>
        <strain evidence="2 3">DSM 27025</strain>
    </source>
</reference>